<evidence type="ECO:0000256" key="1">
    <source>
        <dbReference type="SAM" id="MobiDB-lite"/>
    </source>
</evidence>
<evidence type="ECO:0000313" key="2">
    <source>
        <dbReference type="EMBL" id="CAD40176.2"/>
    </source>
</evidence>
<dbReference type="EMBL" id="AL662971">
    <property type="protein sequence ID" value="CAD40176.2"/>
    <property type="molecule type" value="Genomic_DNA"/>
</dbReference>
<name>Q7XWB1_ORYSJ</name>
<reference evidence="3" key="1">
    <citation type="journal article" date="2005" name="Nature">
        <title>The map-based sequence of the rice genome.</title>
        <authorList>
            <consortium name="International rice genome sequencing project (IRGSP)"/>
            <person name="Matsumoto T."/>
            <person name="Wu J."/>
            <person name="Kanamori H."/>
            <person name="Katayose Y."/>
            <person name="Fujisawa M."/>
            <person name="Namiki N."/>
            <person name="Mizuno H."/>
            <person name="Yamamoto K."/>
            <person name="Antonio B.A."/>
            <person name="Baba T."/>
            <person name="Sakata K."/>
            <person name="Nagamura Y."/>
            <person name="Aoki H."/>
            <person name="Arikawa K."/>
            <person name="Arita K."/>
            <person name="Bito T."/>
            <person name="Chiden Y."/>
            <person name="Fujitsuka N."/>
            <person name="Fukunaka R."/>
            <person name="Hamada M."/>
            <person name="Harada C."/>
            <person name="Hayashi A."/>
            <person name="Hijishita S."/>
            <person name="Honda M."/>
            <person name="Hosokawa S."/>
            <person name="Ichikawa Y."/>
            <person name="Idonuma A."/>
            <person name="Iijima M."/>
            <person name="Ikeda M."/>
            <person name="Ikeno M."/>
            <person name="Ito K."/>
            <person name="Ito S."/>
            <person name="Ito T."/>
            <person name="Ito Y."/>
            <person name="Ito Y."/>
            <person name="Iwabuchi A."/>
            <person name="Kamiya K."/>
            <person name="Karasawa W."/>
            <person name="Kurita K."/>
            <person name="Katagiri S."/>
            <person name="Kikuta A."/>
            <person name="Kobayashi H."/>
            <person name="Kobayashi N."/>
            <person name="Machita K."/>
            <person name="Maehara T."/>
            <person name="Masukawa M."/>
            <person name="Mizubayashi T."/>
            <person name="Mukai Y."/>
            <person name="Nagasaki H."/>
            <person name="Nagata Y."/>
            <person name="Naito S."/>
            <person name="Nakashima M."/>
            <person name="Nakama Y."/>
            <person name="Nakamichi Y."/>
            <person name="Nakamura M."/>
            <person name="Meguro A."/>
            <person name="Negishi M."/>
            <person name="Ohta I."/>
            <person name="Ohta T."/>
            <person name="Okamoto M."/>
            <person name="Ono N."/>
            <person name="Saji S."/>
            <person name="Sakaguchi M."/>
            <person name="Sakai K."/>
            <person name="Shibata M."/>
            <person name="Shimokawa T."/>
            <person name="Song J."/>
            <person name="Takazaki Y."/>
            <person name="Terasawa K."/>
            <person name="Tsugane M."/>
            <person name="Tsuji K."/>
            <person name="Ueda S."/>
            <person name="Waki K."/>
            <person name="Yamagata H."/>
            <person name="Yamamoto M."/>
            <person name="Yamamoto S."/>
            <person name="Yamane H."/>
            <person name="Yoshiki S."/>
            <person name="Yoshihara R."/>
            <person name="Yukawa K."/>
            <person name="Zhong H."/>
            <person name="Yano M."/>
            <person name="Yuan Q."/>
            <person name="Ouyang S."/>
            <person name="Liu J."/>
            <person name="Jones K.M."/>
            <person name="Gansberger K."/>
            <person name="Moffat K."/>
            <person name="Hill J."/>
            <person name="Bera J."/>
            <person name="Fadrosh D."/>
            <person name="Jin S."/>
            <person name="Johri S."/>
            <person name="Kim M."/>
            <person name="Overton L."/>
            <person name="Reardon M."/>
            <person name="Tsitrin T."/>
            <person name="Vuong H."/>
            <person name="Weaver B."/>
            <person name="Ciecko A."/>
            <person name="Tallon L."/>
            <person name="Jackson J."/>
            <person name="Pai G."/>
            <person name="Aken S.V."/>
            <person name="Utterback T."/>
            <person name="Reidmuller S."/>
            <person name="Feldblyum T."/>
            <person name="Hsiao J."/>
            <person name="Zismann V."/>
            <person name="Iobst S."/>
            <person name="de Vazeille A.R."/>
            <person name="Buell C.R."/>
            <person name="Ying K."/>
            <person name="Li Y."/>
            <person name="Lu T."/>
            <person name="Huang Y."/>
            <person name="Zhao Q."/>
            <person name="Feng Q."/>
            <person name="Zhang L."/>
            <person name="Zhu J."/>
            <person name="Weng Q."/>
            <person name="Mu J."/>
            <person name="Lu Y."/>
            <person name="Fan D."/>
            <person name="Liu Y."/>
            <person name="Guan J."/>
            <person name="Zhang Y."/>
            <person name="Yu S."/>
            <person name="Liu X."/>
            <person name="Zhang Y."/>
            <person name="Hong G."/>
            <person name="Han B."/>
            <person name="Choisne N."/>
            <person name="Demange N."/>
            <person name="Orjeda G."/>
            <person name="Samain S."/>
            <person name="Cattolico L."/>
            <person name="Pelletier E."/>
            <person name="Couloux A."/>
            <person name="Segurens B."/>
            <person name="Wincker P."/>
            <person name="D'Hont A."/>
            <person name="Scarpelli C."/>
            <person name="Weissenbach J."/>
            <person name="Salanoubat M."/>
            <person name="Quetier F."/>
            <person name="Yu Y."/>
            <person name="Kim H.R."/>
            <person name="Rambo T."/>
            <person name="Currie J."/>
            <person name="Collura K."/>
            <person name="Luo M."/>
            <person name="Yang T."/>
            <person name="Ammiraju J.S.S."/>
            <person name="Engler F."/>
            <person name="Soderlund C."/>
            <person name="Wing R.A."/>
            <person name="Palmer L.E."/>
            <person name="de la Bastide M."/>
            <person name="Spiegel L."/>
            <person name="Nascimento L."/>
            <person name="Zutavern T."/>
            <person name="O'Shaughnessy A."/>
            <person name="Dike S."/>
            <person name="Dedhia N."/>
            <person name="Preston R."/>
            <person name="Balija V."/>
            <person name="McCombie W.R."/>
            <person name="Chow T."/>
            <person name="Chen H."/>
            <person name="Chung M."/>
            <person name="Chen C."/>
            <person name="Shaw J."/>
            <person name="Wu H."/>
            <person name="Hsiao K."/>
            <person name="Chao Y."/>
            <person name="Chu M."/>
            <person name="Cheng C."/>
            <person name="Hour A."/>
            <person name="Lee P."/>
            <person name="Lin S."/>
            <person name="Lin Y."/>
            <person name="Liou J."/>
            <person name="Liu S."/>
            <person name="Hsing Y."/>
            <person name="Raghuvanshi S."/>
            <person name="Mohanty A."/>
            <person name="Bharti A.K."/>
            <person name="Gaur A."/>
            <person name="Gupta V."/>
            <person name="Kumar D."/>
            <person name="Ravi V."/>
            <person name="Vij S."/>
            <person name="Kapur A."/>
            <person name="Khurana P."/>
            <person name="Khurana P."/>
            <person name="Khurana J.P."/>
            <person name="Tyagi A.K."/>
            <person name="Gaikwad K."/>
            <person name="Singh A."/>
            <person name="Dalal V."/>
            <person name="Srivastava S."/>
            <person name="Dixit A."/>
            <person name="Pal A.K."/>
            <person name="Ghazi I.A."/>
            <person name="Yadav M."/>
            <person name="Pandit A."/>
            <person name="Bhargava A."/>
            <person name="Sureshbabu K."/>
            <person name="Batra K."/>
            <person name="Sharma T.R."/>
            <person name="Mohapatra T."/>
            <person name="Singh N.K."/>
            <person name="Messing J."/>
            <person name="Nelson A.B."/>
            <person name="Fuks G."/>
            <person name="Kavchok S."/>
            <person name="Keizer G."/>
            <person name="Linton E."/>
            <person name="Llaca V."/>
            <person name="Song R."/>
            <person name="Tanyolac B."/>
            <person name="Young S."/>
            <person name="Ho-Il K."/>
            <person name="Hahn J.H."/>
            <person name="Sangsakoo G."/>
            <person name="Vanavichit A."/>
            <person name="de Mattos Luiz.A.T."/>
            <person name="Zimmer P.D."/>
            <person name="Malone G."/>
            <person name="Dellagostin O."/>
            <person name="de Oliveira A.C."/>
            <person name="Bevan M."/>
            <person name="Bancroft I."/>
            <person name="Minx P."/>
            <person name="Cordum H."/>
            <person name="Wilson R."/>
            <person name="Cheng Z."/>
            <person name="Jin W."/>
            <person name="Jiang J."/>
            <person name="Leong S.A."/>
            <person name="Iwama H."/>
            <person name="Gojobori T."/>
            <person name="Itoh T."/>
            <person name="Niimura Y."/>
            <person name="Fujii Y."/>
            <person name="Habara T."/>
            <person name="Sakai H."/>
            <person name="Sato Y."/>
            <person name="Wilson G."/>
            <person name="Kumar K."/>
            <person name="McCouch S."/>
            <person name="Juretic N."/>
            <person name="Hoen D."/>
            <person name="Wright S."/>
            <person name="Bruskiewich R."/>
            <person name="Bureau T."/>
            <person name="Miyao A."/>
            <person name="Hirochika H."/>
            <person name="Nishikawa T."/>
            <person name="Kadowaki K."/>
            <person name="Sugiura M."/>
            <person name="Burr B."/>
            <person name="Sasaki T."/>
        </authorList>
    </citation>
    <scope>NUCLEOTIDE SEQUENCE [LARGE SCALE GENOMIC DNA]</scope>
    <source>
        <strain evidence="3">cv. Nipponbare</strain>
    </source>
</reference>
<organism evidence="2 3">
    <name type="scientific">Oryza sativa subsp. japonica</name>
    <name type="common">Rice</name>
    <dbReference type="NCBI Taxonomy" id="39947"/>
    <lineage>
        <taxon>Eukaryota</taxon>
        <taxon>Viridiplantae</taxon>
        <taxon>Streptophyta</taxon>
        <taxon>Embryophyta</taxon>
        <taxon>Tracheophyta</taxon>
        <taxon>Spermatophyta</taxon>
        <taxon>Magnoliopsida</taxon>
        <taxon>Liliopsida</taxon>
        <taxon>Poales</taxon>
        <taxon>Poaceae</taxon>
        <taxon>BOP clade</taxon>
        <taxon>Oryzoideae</taxon>
        <taxon>Oryzeae</taxon>
        <taxon>Oryzinae</taxon>
        <taxon>Oryza</taxon>
        <taxon>Oryza sativa</taxon>
    </lineage>
</organism>
<sequence length="420" mass="46748">MSSSADPSSTPTAEYAEHLSHLFAIPSIVDEHQFFLGPIGNLDPTEFINAETNQIPFRFANPNLGLWKNTFKSWSSAKKVWPSWYMRVSASKQTHWEEIGISQALALTAVDMAKDEPMMSAATYFCGPTANWQHIAENIVEKKQFPLGKYLLGYLYQTLSTASAKIASGLLIDTGGPWWLLQIWLNLHTMKVVDRPPLSEAEFPRFEPIINEDGDEIQRRGEITSALMMDQLLNIPRPPLGSIENIKLRILRSAVFDRWWIECKKHLFHQSASMYLTDLFPEAVPQTTESSPPHHSESGLEIQYAPGILPNGGGLAPPVIGYHAPKTSTLLHGLPRVPVVPDASKKKRTKSAAAPSATRKKSKKQKIDAADDLPSIDPDVEQFLEGEELEEAVDEAAENISVDGHYRSVSTVNITKIEEN</sequence>
<proteinExistence type="predicted"/>
<reference evidence="3" key="2">
    <citation type="journal article" date="2008" name="Nucleic Acids Res.">
        <title>The rice annotation project database (RAP-DB): 2008 update.</title>
        <authorList>
            <consortium name="The rice annotation project (RAP)"/>
        </authorList>
    </citation>
    <scope>GENOME REANNOTATION</scope>
    <source>
        <strain evidence="3">cv. Nipponbare</strain>
    </source>
</reference>
<gene>
    <name evidence="2" type="primary">OSJNBa0061A09.15</name>
</gene>
<accession>Q7XWB1</accession>
<evidence type="ECO:0000313" key="3">
    <source>
        <dbReference type="Proteomes" id="UP000000763"/>
    </source>
</evidence>
<dbReference type="AlphaFoldDB" id="Q7XWB1"/>
<dbReference type="Proteomes" id="UP000000763">
    <property type="component" value="Chromosome 4"/>
</dbReference>
<feature type="region of interest" description="Disordered" evidence="1">
    <location>
        <begin position="333"/>
        <end position="379"/>
    </location>
</feature>
<protein>
    <submittedName>
        <fullName evidence="2">OSJNBa0061A09.15 protein</fullName>
    </submittedName>
</protein>